<dbReference type="AlphaFoldDB" id="A0AAX6FEV1"/>
<feature type="region of interest" description="Disordered" evidence="1">
    <location>
        <begin position="1"/>
        <end position="31"/>
    </location>
</feature>
<evidence type="ECO:0000313" key="2">
    <source>
        <dbReference type="EMBL" id="KAJ6814912.1"/>
    </source>
</evidence>
<dbReference type="Proteomes" id="UP001140949">
    <property type="component" value="Unassembled WGS sequence"/>
</dbReference>
<proteinExistence type="predicted"/>
<protein>
    <submittedName>
        <fullName evidence="2">Ethylene-responsive transcription factor 1-like</fullName>
    </submittedName>
</protein>
<dbReference type="EMBL" id="JANAVB010029479">
    <property type="protein sequence ID" value="KAJ6814912.1"/>
    <property type="molecule type" value="Genomic_DNA"/>
</dbReference>
<comment type="caution">
    <text evidence="2">The sequence shown here is derived from an EMBL/GenBank/DDBJ whole genome shotgun (WGS) entry which is preliminary data.</text>
</comment>
<name>A0AAX6FEV1_IRIPA</name>
<reference evidence="2" key="1">
    <citation type="journal article" date="2023" name="GigaByte">
        <title>Genome assembly of the bearded iris, Iris pallida Lam.</title>
        <authorList>
            <person name="Bruccoleri R.E."/>
            <person name="Oakeley E.J."/>
            <person name="Faust A.M.E."/>
            <person name="Altorfer M."/>
            <person name="Dessus-Babus S."/>
            <person name="Burckhardt D."/>
            <person name="Oertli M."/>
            <person name="Naumann U."/>
            <person name="Petersen F."/>
            <person name="Wong J."/>
        </authorList>
    </citation>
    <scope>NUCLEOTIDE SEQUENCE</scope>
    <source>
        <strain evidence="2">GSM-AAB239-AS_SAM_17_03QT</strain>
    </source>
</reference>
<evidence type="ECO:0000313" key="3">
    <source>
        <dbReference type="Proteomes" id="UP001140949"/>
    </source>
</evidence>
<reference evidence="2" key="2">
    <citation type="submission" date="2023-04" db="EMBL/GenBank/DDBJ databases">
        <authorList>
            <person name="Bruccoleri R.E."/>
            <person name="Oakeley E.J."/>
            <person name="Faust A.-M."/>
            <person name="Dessus-Babus S."/>
            <person name="Altorfer M."/>
            <person name="Burckhardt D."/>
            <person name="Oertli M."/>
            <person name="Naumann U."/>
            <person name="Petersen F."/>
            <person name="Wong J."/>
        </authorList>
    </citation>
    <scope>NUCLEOTIDE SEQUENCE</scope>
    <source>
        <strain evidence="2">GSM-AAB239-AS_SAM_17_03QT</strain>
        <tissue evidence="2">Leaf</tissue>
    </source>
</reference>
<evidence type="ECO:0000256" key="1">
    <source>
        <dbReference type="SAM" id="MobiDB-lite"/>
    </source>
</evidence>
<gene>
    <name evidence="2" type="ORF">M6B38_138745</name>
</gene>
<feature type="region of interest" description="Disordered" evidence="1">
    <location>
        <begin position="55"/>
        <end position="80"/>
    </location>
</feature>
<keyword evidence="3" id="KW-1185">Reference proteome</keyword>
<accession>A0AAX6FEV1</accession>
<organism evidence="2 3">
    <name type="scientific">Iris pallida</name>
    <name type="common">Sweet iris</name>
    <dbReference type="NCBI Taxonomy" id="29817"/>
    <lineage>
        <taxon>Eukaryota</taxon>
        <taxon>Viridiplantae</taxon>
        <taxon>Streptophyta</taxon>
        <taxon>Embryophyta</taxon>
        <taxon>Tracheophyta</taxon>
        <taxon>Spermatophyta</taxon>
        <taxon>Magnoliopsida</taxon>
        <taxon>Liliopsida</taxon>
        <taxon>Asparagales</taxon>
        <taxon>Iridaceae</taxon>
        <taxon>Iridoideae</taxon>
        <taxon>Irideae</taxon>
        <taxon>Iris</taxon>
    </lineage>
</organism>
<sequence length="121" mass="13414">MTTTRSSKPTSSILSTSRTGSSVKPFTFASKPPLPLKEGPVTLKPIEFNGAAEKFAKRKRKSNTEESVNVHGKSGQRRSETQAKVFECGMELSILLKKLQEHMILKLAGLEAKKQRLWLGE</sequence>
<feature type="compositionally biased region" description="Low complexity" evidence="1">
    <location>
        <begin position="1"/>
        <end position="22"/>
    </location>
</feature>